<name>A0A4Z2H193_9TELE</name>
<sequence>MFPPDRASRMSLPYLPGVCRSEYSLCFDWSMGNRLLARLRSILARLWVGATRTSRSVSGVNRLSTVEPKMMVRTAGTVRKNTGLSLFLPLLLTLPDHTSPSLFSSLLHFLLTLILLACDRLPLSILTVLDRTSAPLLFLLHNLLGTPRLCLLPRFILLGASSSCSLSSPLWEPAGTLATVTLAAGVGSGATGTCMPLITTPDTTTAPPSTGNMAPL</sequence>
<accession>A0A4Z2H193</accession>
<evidence type="ECO:0000313" key="1">
    <source>
        <dbReference type="EMBL" id="TNN58853.1"/>
    </source>
</evidence>
<reference evidence="1 2" key="1">
    <citation type="submission" date="2019-03" db="EMBL/GenBank/DDBJ databases">
        <title>First draft genome of Liparis tanakae, snailfish: a comprehensive survey of snailfish specific genes.</title>
        <authorList>
            <person name="Kim W."/>
            <person name="Song I."/>
            <person name="Jeong J.-H."/>
            <person name="Kim D."/>
            <person name="Kim S."/>
            <person name="Ryu S."/>
            <person name="Song J.Y."/>
            <person name="Lee S.K."/>
        </authorList>
    </citation>
    <scope>NUCLEOTIDE SEQUENCE [LARGE SCALE GENOMIC DNA]</scope>
    <source>
        <tissue evidence="1">Muscle</tissue>
    </source>
</reference>
<dbReference type="AlphaFoldDB" id="A0A4Z2H193"/>
<evidence type="ECO:0000313" key="2">
    <source>
        <dbReference type="Proteomes" id="UP000314294"/>
    </source>
</evidence>
<dbReference type="EMBL" id="SRLO01000369">
    <property type="protein sequence ID" value="TNN58853.1"/>
    <property type="molecule type" value="Genomic_DNA"/>
</dbReference>
<keyword evidence="2" id="KW-1185">Reference proteome</keyword>
<organism evidence="1 2">
    <name type="scientific">Liparis tanakae</name>
    <name type="common">Tanaka's snailfish</name>
    <dbReference type="NCBI Taxonomy" id="230148"/>
    <lineage>
        <taxon>Eukaryota</taxon>
        <taxon>Metazoa</taxon>
        <taxon>Chordata</taxon>
        <taxon>Craniata</taxon>
        <taxon>Vertebrata</taxon>
        <taxon>Euteleostomi</taxon>
        <taxon>Actinopterygii</taxon>
        <taxon>Neopterygii</taxon>
        <taxon>Teleostei</taxon>
        <taxon>Neoteleostei</taxon>
        <taxon>Acanthomorphata</taxon>
        <taxon>Eupercaria</taxon>
        <taxon>Perciformes</taxon>
        <taxon>Cottioidei</taxon>
        <taxon>Cottales</taxon>
        <taxon>Liparidae</taxon>
        <taxon>Liparis</taxon>
    </lineage>
</organism>
<comment type="caution">
    <text evidence="1">The sequence shown here is derived from an EMBL/GenBank/DDBJ whole genome shotgun (WGS) entry which is preliminary data.</text>
</comment>
<gene>
    <name evidence="1" type="ORF">EYF80_030926</name>
</gene>
<dbReference type="Proteomes" id="UP000314294">
    <property type="component" value="Unassembled WGS sequence"/>
</dbReference>
<proteinExistence type="predicted"/>
<protein>
    <submittedName>
        <fullName evidence="1">Uncharacterized protein</fullName>
    </submittedName>
</protein>